<proteinExistence type="inferred from homology"/>
<evidence type="ECO:0000313" key="8">
    <source>
        <dbReference type="EMBL" id="KAG7469418.1"/>
    </source>
</evidence>
<dbReference type="EMBL" id="JAFDVH010000010">
    <property type="protein sequence ID" value="KAG7469418.1"/>
    <property type="molecule type" value="Genomic_DNA"/>
</dbReference>
<keyword evidence="5" id="KW-0770">Synapse</keyword>
<evidence type="ECO:0000313" key="9">
    <source>
        <dbReference type="Proteomes" id="UP001046870"/>
    </source>
</evidence>
<comment type="caution">
    <text evidence="8">The sequence shown here is derived from an EMBL/GenBank/DDBJ whole genome shotgun (WGS) entry which is preliminary data.</text>
</comment>
<evidence type="ECO:0000256" key="2">
    <source>
        <dbReference type="ARBA" id="ARBA00022448"/>
    </source>
</evidence>
<dbReference type="PANTHER" id="PTHR16705">
    <property type="entry name" value="COMPLEXIN"/>
    <property type="match status" value="1"/>
</dbReference>
<dbReference type="GO" id="GO:0046928">
    <property type="term" value="P:regulation of neurotransmitter secretion"/>
    <property type="evidence" value="ECO:0007669"/>
    <property type="project" value="TreeGrafter"/>
</dbReference>
<protein>
    <recommendedName>
        <fullName evidence="10">Complexin-3-like</fullName>
    </recommendedName>
</protein>
<keyword evidence="3" id="KW-0268">Exocytosis</keyword>
<evidence type="ECO:0000256" key="6">
    <source>
        <dbReference type="ARBA" id="ARBA00034103"/>
    </source>
</evidence>
<dbReference type="GO" id="GO:0016079">
    <property type="term" value="P:synaptic vesicle exocytosis"/>
    <property type="evidence" value="ECO:0007669"/>
    <property type="project" value="TreeGrafter"/>
</dbReference>
<evidence type="ECO:0000256" key="3">
    <source>
        <dbReference type="ARBA" id="ARBA00022483"/>
    </source>
</evidence>
<sequence length="171" mass="18744">MDSVVKKTLAAPIKQLTCCVSGAKDKDSWVSRSTSNVKAGKGKSAPSRTKQAAPDPALVRSYLADLEKERKLREARNARKNAERAAMRAHYRRKYQLSKNSKDVKQLKAVRGKVSLPRELAAMVRPEAPAKDEGYNIFNAFQGLSLNLGVLTGSTQSQTPTPANGEQCRVM</sequence>
<feature type="region of interest" description="Disordered" evidence="7">
    <location>
        <begin position="24"/>
        <end position="55"/>
    </location>
</feature>
<dbReference type="CDD" id="cd22809">
    <property type="entry name" value="Complexin_NTD_CPLX_III_IV"/>
    <property type="match status" value="1"/>
</dbReference>
<dbReference type="AlphaFoldDB" id="A0A9D3PY68"/>
<evidence type="ECO:0000256" key="4">
    <source>
        <dbReference type="ARBA" id="ARBA00022775"/>
    </source>
</evidence>
<keyword evidence="9" id="KW-1185">Reference proteome</keyword>
<dbReference type="Proteomes" id="UP001046870">
    <property type="component" value="Chromosome 10"/>
</dbReference>
<evidence type="ECO:0000256" key="5">
    <source>
        <dbReference type="ARBA" id="ARBA00023018"/>
    </source>
</evidence>
<accession>A0A9D3PY68</accession>
<evidence type="ECO:0000256" key="1">
    <source>
        <dbReference type="ARBA" id="ARBA00005396"/>
    </source>
</evidence>
<name>A0A9D3PY68_MEGAT</name>
<keyword evidence="2" id="KW-0813">Transport</keyword>
<organism evidence="8 9">
    <name type="scientific">Megalops atlanticus</name>
    <name type="common">Tarpon</name>
    <name type="synonym">Clupea gigantea</name>
    <dbReference type="NCBI Taxonomy" id="7932"/>
    <lineage>
        <taxon>Eukaryota</taxon>
        <taxon>Metazoa</taxon>
        <taxon>Chordata</taxon>
        <taxon>Craniata</taxon>
        <taxon>Vertebrata</taxon>
        <taxon>Euteleostomi</taxon>
        <taxon>Actinopterygii</taxon>
        <taxon>Neopterygii</taxon>
        <taxon>Teleostei</taxon>
        <taxon>Elopiformes</taxon>
        <taxon>Megalopidae</taxon>
        <taxon>Megalops</taxon>
    </lineage>
</organism>
<dbReference type="Pfam" id="PF05835">
    <property type="entry name" value="Synaphin"/>
    <property type="match status" value="1"/>
</dbReference>
<comment type="subcellular location">
    <subcellularLocation>
        <location evidence="6">Synapse</location>
    </subcellularLocation>
</comment>
<comment type="similarity">
    <text evidence="1">Belongs to the complexin/synaphin family.</text>
</comment>
<gene>
    <name evidence="8" type="ORF">MATL_G00128650</name>
</gene>
<dbReference type="GO" id="GO:0031201">
    <property type="term" value="C:SNARE complex"/>
    <property type="evidence" value="ECO:0007669"/>
    <property type="project" value="TreeGrafter"/>
</dbReference>
<dbReference type="PANTHER" id="PTHR16705:SF5">
    <property type="entry name" value="COMPLEXIN-3"/>
    <property type="match status" value="1"/>
</dbReference>
<reference evidence="8" key="1">
    <citation type="submission" date="2021-01" db="EMBL/GenBank/DDBJ databases">
        <authorList>
            <person name="Zahm M."/>
            <person name="Roques C."/>
            <person name="Cabau C."/>
            <person name="Klopp C."/>
            <person name="Donnadieu C."/>
            <person name="Jouanno E."/>
            <person name="Lampietro C."/>
            <person name="Louis A."/>
            <person name="Herpin A."/>
            <person name="Echchiki A."/>
            <person name="Berthelot C."/>
            <person name="Parey E."/>
            <person name="Roest-Crollius H."/>
            <person name="Braasch I."/>
            <person name="Postlethwait J."/>
            <person name="Bobe J."/>
            <person name="Montfort J."/>
            <person name="Bouchez O."/>
            <person name="Begum T."/>
            <person name="Mejri S."/>
            <person name="Adams A."/>
            <person name="Chen W.-J."/>
            <person name="Guiguen Y."/>
        </authorList>
    </citation>
    <scope>NUCLEOTIDE SEQUENCE</scope>
    <source>
        <strain evidence="8">YG-15Mar2019-1</strain>
        <tissue evidence="8">Brain</tissue>
    </source>
</reference>
<dbReference type="OrthoDB" id="8955697at2759"/>
<dbReference type="GO" id="GO:0043195">
    <property type="term" value="C:terminal bouton"/>
    <property type="evidence" value="ECO:0007669"/>
    <property type="project" value="TreeGrafter"/>
</dbReference>
<dbReference type="GO" id="GO:0019905">
    <property type="term" value="F:syntaxin binding"/>
    <property type="evidence" value="ECO:0007669"/>
    <property type="project" value="InterPro"/>
</dbReference>
<evidence type="ECO:0008006" key="10">
    <source>
        <dbReference type="Google" id="ProtNLM"/>
    </source>
</evidence>
<dbReference type="InterPro" id="IPR008849">
    <property type="entry name" value="Synaphin"/>
</dbReference>
<evidence type="ECO:0000256" key="7">
    <source>
        <dbReference type="SAM" id="MobiDB-lite"/>
    </source>
</evidence>
<keyword evidence="4" id="KW-0532">Neurotransmitter transport</keyword>